<dbReference type="OrthoDB" id="3493799at2"/>
<dbReference type="Pfam" id="PF15892">
    <property type="entry name" value="BNR_4"/>
    <property type="match status" value="1"/>
</dbReference>
<evidence type="ECO:0008006" key="4">
    <source>
        <dbReference type="Google" id="ProtNLM"/>
    </source>
</evidence>
<comment type="caution">
    <text evidence="2">The sequence shown here is derived from an EMBL/GenBank/DDBJ whole genome shotgun (WGS) entry which is preliminary data.</text>
</comment>
<accession>A0A1W2M4P3</accession>
<reference evidence="2 3" key="1">
    <citation type="submission" date="2016-12" db="EMBL/GenBank/DDBJ databases">
        <title>Amycolatopsis keratiniphila subsp. keratiniphila genome sequencing and assembly.</title>
        <authorList>
            <person name="Mayilraj S."/>
            <person name="Kaur N."/>
        </authorList>
    </citation>
    <scope>NUCLEOTIDE SEQUENCE [LARGE SCALE GENOMIC DNA]</scope>
    <source>
        <strain evidence="2 3">DSM 44409</strain>
    </source>
</reference>
<protein>
    <recommendedName>
        <fullName evidence="4">BNR repeat-containing family member</fullName>
    </recommendedName>
</protein>
<evidence type="ECO:0000256" key="1">
    <source>
        <dbReference type="SAM" id="SignalP"/>
    </source>
</evidence>
<dbReference type="Proteomes" id="UP000076660">
    <property type="component" value="Unassembled WGS sequence"/>
</dbReference>
<dbReference type="InterPro" id="IPR036278">
    <property type="entry name" value="Sialidase_sf"/>
</dbReference>
<dbReference type="SUPFAM" id="SSF50939">
    <property type="entry name" value="Sialidases"/>
    <property type="match status" value="1"/>
</dbReference>
<evidence type="ECO:0000313" key="2">
    <source>
        <dbReference type="EMBL" id="ONF74847.1"/>
    </source>
</evidence>
<dbReference type="CDD" id="cd15482">
    <property type="entry name" value="Sialidase_non-viral"/>
    <property type="match status" value="1"/>
</dbReference>
<feature type="chain" id="PRO_5010735419" description="BNR repeat-containing family member" evidence="1">
    <location>
        <begin position="22"/>
        <end position="442"/>
    </location>
</feature>
<dbReference type="EMBL" id="LQMT02000003">
    <property type="protein sequence ID" value="ONF74847.1"/>
    <property type="molecule type" value="Genomic_DNA"/>
</dbReference>
<sequence>MRGLLCVLVAAGLVMPVPAAAAEPPGKAVFDVMTPASTVASRTDRRPNAGGIFDPVARKTFISWSGKAADTYVQAYDHRTDVWTAPKKIADGESDPHNYPTMLPAGDGHLLIFRGMHNKRTVLSRAPLAHSLDGTWTDIEVPEGAAASYPMPVKTVDGTLFLFYRETTKELDPAANSDFRPMKYLVSRDHGKTWRNSVQLTGKRWAFGSLGRADHMDEIYVGQLRYVPSSGRIHFAYTLAGGGPSQHKHDVYHRNVYHLSFDVRTLHFFSASGRDLGTQVDDAEQERYLKVVDTPLELPGGLKSPDYILQVGIQRDGKPFVTWFQFDAAGSPRDFAGAWNGRNWEVREVAKGLRLREIEQLNGGTWRVYGTRDGQPGIETFLLGNGRVWTPETLITTPKPVQRVEMITGFRDPARILATGASSARDVSVADGDIYVAGTPRK</sequence>
<organism evidence="2 3">
    <name type="scientific">Amycolatopsis keratiniphila subsp. keratiniphila</name>
    <dbReference type="NCBI Taxonomy" id="227715"/>
    <lineage>
        <taxon>Bacteria</taxon>
        <taxon>Bacillati</taxon>
        <taxon>Actinomycetota</taxon>
        <taxon>Actinomycetes</taxon>
        <taxon>Pseudonocardiales</taxon>
        <taxon>Pseudonocardiaceae</taxon>
        <taxon>Amycolatopsis</taxon>
        <taxon>Amycolatopsis japonica group</taxon>
    </lineage>
</organism>
<name>A0A1W2M4P3_9PSEU</name>
<dbReference type="InterPro" id="IPR037293">
    <property type="entry name" value="Gal_Oxidase_central_sf"/>
</dbReference>
<proteinExistence type="predicted"/>
<evidence type="ECO:0000313" key="3">
    <source>
        <dbReference type="Proteomes" id="UP000076660"/>
    </source>
</evidence>
<dbReference type="AlphaFoldDB" id="A0A1W2M4P3"/>
<feature type="signal peptide" evidence="1">
    <location>
        <begin position="1"/>
        <end position="21"/>
    </location>
</feature>
<gene>
    <name evidence="2" type="ORF">AVR91_0201395</name>
</gene>
<dbReference type="RefSeq" id="WP_063271743.1">
    <property type="nucleotide sequence ID" value="NZ_LQMT02000003.1"/>
</dbReference>
<dbReference type="Gene3D" id="2.130.10.80">
    <property type="entry name" value="Galactose oxidase/kelch, beta-propeller"/>
    <property type="match status" value="1"/>
</dbReference>
<keyword evidence="1" id="KW-0732">Signal</keyword>